<keyword evidence="2" id="KW-0472">Membrane</keyword>
<keyword evidence="2" id="KW-0812">Transmembrane</keyword>
<feature type="compositionally biased region" description="Low complexity" evidence="1">
    <location>
        <begin position="64"/>
        <end position="84"/>
    </location>
</feature>
<evidence type="ECO:0000313" key="4">
    <source>
        <dbReference type="Proteomes" id="UP000053257"/>
    </source>
</evidence>
<dbReference type="EMBL" id="KN840592">
    <property type="protein sequence ID" value="KIP03961.1"/>
    <property type="molecule type" value="Genomic_DNA"/>
</dbReference>
<keyword evidence="4" id="KW-1185">Reference proteome</keyword>
<dbReference type="GO" id="GO:0016020">
    <property type="term" value="C:membrane"/>
    <property type="evidence" value="ECO:0007669"/>
    <property type="project" value="InterPro"/>
</dbReference>
<feature type="compositionally biased region" description="Basic residues" evidence="1">
    <location>
        <begin position="283"/>
        <end position="295"/>
    </location>
</feature>
<feature type="region of interest" description="Disordered" evidence="1">
    <location>
        <begin position="266"/>
        <end position="307"/>
    </location>
</feature>
<dbReference type="Gene3D" id="3.30.460.20">
    <property type="entry name" value="CorA soluble domain-like"/>
    <property type="match status" value="1"/>
</dbReference>
<gene>
    <name evidence="3" type="ORF">PHLGIDRAFT_121120</name>
</gene>
<feature type="transmembrane region" description="Helical" evidence="2">
    <location>
        <begin position="695"/>
        <end position="720"/>
    </location>
</feature>
<sequence>MASDQQPILLEELPQLHHAEVQHPADYFAIATRTLTFEEDHDDEDDIYRGEAPQPASPPRSPRPESISSSSSSSSTSSSSSSSSVFGGRLGAISGIVERAISHWARAWKSSSSLSSDASSTTSSSTQPSIITTSRSHMARRKRRRSSISEVQYARSELEVHARIRARAEARQVPREFILYTPQTLETPVGKAKARPARDQSGILRTSSLHEIVTELSLALKDNQRFRRAQNAARPHVPNFAASQPNTPPEEDRLMPPFCVHDYMMPNSRESPASRTREGDRSHVHRRGRKGKQRATRSPAPVKITKTPSNSELDQAWWLDVANPTWEDMRVIGKLLHLHPLTLEDILQQEPREKLELFPKLGYYFIVFRAIESRRNTAMGPNSRSGVTAEGTAAEVNVYLVIFREGILSFHFEDIAVRSKVLAHVKSGTVTMSSDWIAHGIMDSIVDCYFPYLEEIERELLNIESLVYDDPMRPQLAEGSSSETLVLNSPTSVSKALLAQDRVLSSDLTEKLEPRSNHRMQFSVPKRRYSLLRRLKQLAHRIAVWASRLNSKIHQPRKNAIPSTVLRVAHVRRLVTSLSRSLATKSEVVAQVKKRIIMTGEHGLGNGTGDDRDVFVYMGDVQDHILTLQQSLAHCERMLSQSHPIYLSHLRLSASKSKSGSDKAILYLTVISMAVLFMQAIIGTSSPRDWPGGPYNVFGIILAMCLAVLALYARIVRYWWVKAKRQRNW</sequence>
<evidence type="ECO:0000313" key="3">
    <source>
        <dbReference type="EMBL" id="KIP03961.1"/>
    </source>
</evidence>
<feature type="compositionally biased region" description="Basic residues" evidence="1">
    <location>
        <begin position="137"/>
        <end position="146"/>
    </location>
</feature>
<feature type="region of interest" description="Disordered" evidence="1">
    <location>
        <begin position="113"/>
        <end position="148"/>
    </location>
</feature>
<dbReference type="InterPro" id="IPR044089">
    <property type="entry name" value="Alr1-like"/>
</dbReference>
<dbReference type="Proteomes" id="UP000053257">
    <property type="component" value="Unassembled WGS sequence"/>
</dbReference>
<proteinExistence type="predicted"/>
<evidence type="ECO:0000256" key="1">
    <source>
        <dbReference type="SAM" id="MobiDB-lite"/>
    </source>
</evidence>
<dbReference type="GO" id="GO:0010961">
    <property type="term" value="P:intracellular magnesium ion homeostasis"/>
    <property type="evidence" value="ECO:0007669"/>
    <property type="project" value="TreeGrafter"/>
</dbReference>
<dbReference type="InterPro" id="IPR045861">
    <property type="entry name" value="CorA_cytoplasmic_dom"/>
</dbReference>
<dbReference type="Pfam" id="PF01544">
    <property type="entry name" value="CorA"/>
    <property type="match status" value="1"/>
</dbReference>
<dbReference type="GO" id="GO:0015095">
    <property type="term" value="F:magnesium ion transmembrane transporter activity"/>
    <property type="evidence" value="ECO:0007669"/>
    <property type="project" value="InterPro"/>
</dbReference>
<dbReference type="Gene3D" id="1.20.58.340">
    <property type="entry name" value="Magnesium transport protein CorA, transmembrane region"/>
    <property type="match status" value="1"/>
</dbReference>
<organism evidence="3 4">
    <name type="scientific">Phlebiopsis gigantea (strain 11061_1 CR5-6)</name>
    <name type="common">White-rot fungus</name>
    <name type="synonym">Peniophora gigantea</name>
    <dbReference type="NCBI Taxonomy" id="745531"/>
    <lineage>
        <taxon>Eukaryota</taxon>
        <taxon>Fungi</taxon>
        <taxon>Dikarya</taxon>
        <taxon>Basidiomycota</taxon>
        <taxon>Agaricomycotina</taxon>
        <taxon>Agaricomycetes</taxon>
        <taxon>Polyporales</taxon>
        <taxon>Phanerochaetaceae</taxon>
        <taxon>Phlebiopsis</taxon>
    </lineage>
</organism>
<evidence type="ECO:0000256" key="2">
    <source>
        <dbReference type="SAM" id="Phobius"/>
    </source>
</evidence>
<name>A0A0C3RTF6_PHLG1</name>
<dbReference type="SUPFAM" id="SSF143865">
    <property type="entry name" value="CorA soluble domain-like"/>
    <property type="match status" value="1"/>
</dbReference>
<evidence type="ECO:0008006" key="5">
    <source>
        <dbReference type="Google" id="ProtNLM"/>
    </source>
</evidence>
<dbReference type="PANTHER" id="PTHR21535">
    <property type="entry name" value="MAGNESIUM AND COBALT TRANSPORT PROTEIN/MITOCHONDRIAL IMPORT INNER MEMBRANE TRANSLOCASE SUBUNIT TIM8"/>
    <property type="match status" value="1"/>
</dbReference>
<feature type="region of interest" description="Disordered" evidence="1">
    <location>
        <begin position="36"/>
        <end position="86"/>
    </location>
</feature>
<protein>
    <recommendedName>
        <fullName evidence="5">Cora-domain-containing protein</fullName>
    </recommendedName>
</protein>
<dbReference type="STRING" id="745531.A0A0C3RTF6"/>
<feature type="compositionally biased region" description="Acidic residues" evidence="1">
    <location>
        <begin position="37"/>
        <end position="46"/>
    </location>
</feature>
<dbReference type="InterPro" id="IPR002523">
    <property type="entry name" value="MgTranspt_CorA/ZnTranspt_ZntB"/>
</dbReference>
<dbReference type="OrthoDB" id="29879at2759"/>
<dbReference type="HOGENOM" id="CLU_007127_11_2_1"/>
<feature type="compositionally biased region" description="Low complexity" evidence="1">
    <location>
        <begin position="113"/>
        <end position="136"/>
    </location>
</feature>
<accession>A0A0C3RTF6</accession>
<dbReference type="PANTHER" id="PTHR21535:SF90">
    <property type="entry name" value="CORA METAL ION TRANSPORTER"/>
    <property type="match status" value="1"/>
</dbReference>
<reference evidence="3 4" key="1">
    <citation type="journal article" date="2014" name="PLoS Genet.">
        <title>Analysis of the Phlebiopsis gigantea genome, transcriptome and secretome provides insight into its pioneer colonization strategies of wood.</title>
        <authorList>
            <person name="Hori C."/>
            <person name="Ishida T."/>
            <person name="Igarashi K."/>
            <person name="Samejima M."/>
            <person name="Suzuki H."/>
            <person name="Master E."/>
            <person name="Ferreira P."/>
            <person name="Ruiz-Duenas F.J."/>
            <person name="Held B."/>
            <person name="Canessa P."/>
            <person name="Larrondo L.F."/>
            <person name="Schmoll M."/>
            <person name="Druzhinina I.S."/>
            <person name="Kubicek C.P."/>
            <person name="Gaskell J.A."/>
            <person name="Kersten P."/>
            <person name="St John F."/>
            <person name="Glasner J."/>
            <person name="Sabat G."/>
            <person name="Splinter BonDurant S."/>
            <person name="Syed K."/>
            <person name="Yadav J."/>
            <person name="Mgbeahuruike A.C."/>
            <person name="Kovalchuk A."/>
            <person name="Asiegbu F.O."/>
            <person name="Lackner G."/>
            <person name="Hoffmeister D."/>
            <person name="Rencoret J."/>
            <person name="Gutierrez A."/>
            <person name="Sun H."/>
            <person name="Lindquist E."/>
            <person name="Barry K."/>
            <person name="Riley R."/>
            <person name="Grigoriev I.V."/>
            <person name="Henrissat B."/>
            <person name="Kues U."/>
            <person name="Berka R.M."/>
            <person name="Martinez A.T."/>
            <person name="Covert S.F."/>
            <person name="Blanchette R.A."/>
            <person name="Cullen D."/>
        </authorList>
    </citation>
    <scope>NUCLEOTIDE SEQUENCE [LARGE SCALE GENOMIC DNA]</scope>
    <source>
        <strain evidence="3 4">11061_1 CR5-6</strain>
    </source>
</reference>
<feature type="transmembrane region" description="Helical" evidence="2">
    <location>
        <begin position="664"/>
        <end position="683"/>
    </location>
</feature>
<keyword evidence="2" id="KW-1133">Transmembrane helix</keyword>
<dbReference type="CDD" id="cd12829">
    <property type="entry name" value="Alr1p-like"/>
    <property type="match status" value="1"/>
</dbReference>
<dbReference type="AlphaFoldDB" id="A0A0C3RTF6"/>